<evidence type="ECO:0000256" key="1">
    <source>
        <dbReference type="SAM" id="Phobius"/>
    </source>
</evidence>
<dbReference type="Gene3D" id="3.30.40.10">
    <property type="entry name" value="Zinc/RING finger domain, C3HC4 (zinc finger)"/>
    <property type="match status" value="1"/>
</dbReference>
<sequence length="332" mass="37431">MGTTTVSLSILAGLTFGFLYLLISGIKWASERLEGGAGIVGKDRCARCGVTFVDIEDGTCSMCGLTVCTHCALHYQHSWLCTSCVIKTDETLNSSEWVLSHFKKRFQSTVAVMRKYGSLRGNPYFRTLFSARFVSSSRRKAEAFLINDHPSHMSDCCLIPRHQSFVIADHSERESDVRDFVEKLTEHLIGGRLDNVRIDRVCSHPNYTKFMDKYEQVLSLTLSRLTSSIQMLIDGVQNEGSQPPRAVHHQLKELVSEIIEEANYLDLSNEDTDKIKELRSKTYEDILAIAILNKASEKFLKPNCSNGYENLDLVCGNKIGTFPNWSQNSRIL</sequence>
<name>A0A0A9WXT1_LYGHE</name>
<keyword evidence="1" id="KW-0472">Membrane</keyword>
<organism evidence="2">
    <name type="scientific">Lygus hesperus</name>
    <name type="common">Western plant bug</name>
    <dbReference type="NCBI Taxonomy" id="30085"/>
    <lineage>
        <taxon>Eukaryota</taxon>
        <taxon>Metazoa</taxon>
        <taxon>Ecdysozoa</taxon>
        <taxon>Arthropoda</taxon>
        <taxon>Hexapoda</taxon>
        <taxon>Insecta</taxon>
        <taxon>Pterygota</taxon>
        <taxon>Neoptera</taxon>
        <taxon>Paraneoptera</taxon>
        <taxon>Hemiptera</taxon>
        <taxon>Heteroptera</taxon>
        <taxon>Panheteroptera</taxon>
        <taxon>Cimicomorpha</taxon>
        <taxon>Miridae</taxon>
        <taxon>Mirini</taxon>
        <taxon>Lygus</taxon>
    </lineage>
</organism>
<keyword evidence="2" id="KW-0808">Transferase</keyword>
<evidence type="ECO:0000313" key="2">
    <source>
        <dbReference type="EMBL" id="JAG11343.1"/>
    </source>
</evidence>
<reference evidence="2" key="1">
    <citation type="journal article" date="2014" name="PLoS ONE">
        <title>Transcriptome-Based Identification of ABC Transporters in the Western Tarnished Plant Bug Lygus hesperus.</title>
        <authorList>
            <person name="Hull J.J."/>
            <person name="Chaney K."/>
            <person name="Geib S.M."/>
            <person name="Fabrick J.A."/>
            <person name="Brent C.S."/>
            <person name="Walsh D."/>
            <person name="Lavine L.C."/>
        </authorList>
    </citation>
    <scope>NUCLEOTIDE SEQUENCE</scope>
</reference>
<feature type="transmembrane region" description="Helical" evidence="1">
    <location>
        <begin position="6"/>
        <end position="23"/>
    </location>
</feature>
<keyword evidence="1" id="KW-0812">Transmembrane</keyword>
<reference evidence="2" key="2">
    <citation type="submission" date="2014-07" db="EMBL/GenBank/DDBJ databases">
        <authorList>
            <person name="Hull J."/>
        </authorList>
    </citation>
    <scope>NUCLEOTIDE SEQUENCE</scope>
</reference>
<keyword evidence="2" id="KW-0687">Ribonucleoprotein</keyword>
<gene>
    <name evidence="2" type="primary">rimO_7</name>
    <name evidence="2" type="ORF">CM83_31148</name>
</gene>
<dbReference type="GO" id="GO:0005840">
    <property type="term" value="C:ribosome"/>
    <property type="evidence" value="ECO:0007669"/>
    <property type="project" value="UniProtKB-KW"/>
</dbReference>
<dbReference type="SUPFAM" id="SSF57903">
    <property type="entry name" value="FYVE/PHD zinc finger"/>
    <property type="match status" value="1"/>
</dbReference>
<accession>A0A0A9WXT1</accession>
<dbReference type="InterPro" id="IPR013083">
    <property type="entry name" value="Znf_RING/FYVE/PHD"/>
</dbReference>
<keyword evidence="1" id="KW-1133">Transmembrane helix</keyword>
<dbReference type="EMBL" id="GBHO01032261">
    <property type="protein sequence ID" value="JAG11343.1"/>
    <property type="molecule type" value="Transcribed_RNA"/>
</dbReference>
<dbReference type="InterPro" id="IPR011011">
    <property type="entry name" value="Znf_FYVE_PHD"/>
</dbReference>
<protein>
    <submittedName>
        <fullName evidence="2">Ribosomal protein S12 methylthiotransferase RimO</fullName>
    </submittedName>
</protein>
<dbReference type="AlphaFoldDB" id="A0A0A9WXT1"/>
<dbReference type="GO" id="GO:0016740">
    <property type="term" value="F:transferase activity"/>
    <property type="evidence" value="ECO:0007669"/>
    <property type="project" value="UniProtKB-KW"/>
</dbReference>
<proteinExistence type="predicted"/>
<keyword evidence="2" id="KW-0689">Ribosomal protein</keyword>